<feature type="compositionally biased region" description="Basic and acidic residues" evidence="1">
    <location>
        <begin position="320"/>
        <end position="333"/>
    </location>
</feature>
<feature type="compositionally biased region" description="Basic and acidic residues" evidence="1">
    <location>
        <begin position="522"/>
        <end position="532"/>
    </location>
</feature>
<feature type="region of interest" description="Disordered" evidence="1">
    <location>
        <begin position="320"/>
        <end position="345"/>
    </location>
</feature>
<reference evidence="2 3" key="1">
    <citation type="journal article" date="2019" name="Nat. Ecol. Evol.">
        <title>Megaphylogeny resolves global patterns of mushroom evolution.</title>
        <authorList>
            <person name="Varga T."/>
            <person name="Krizsan K."/>
            <person name="Foldi C."/>
            <person name="Dima B."/>
            <person name="Sanchez-Garcia M."/>
            <person name="Sanchez-Ramirez S."/>
            <person name="Szollosi G.J."/>
            <person name="Szarkandi J.G."/>
            <person name="Papp V."/>
            <person name="Albert L."/>
            <person name="Andreopoulos W."/>
            <person name="Angelini C."/>
            <person name="Antonin V."/>
            <person name="Barry K.W."/>
            <person name="Bougher N.L."/>
            <person name="Buchanan P."/>
            <person name="Buyck B."/>
            <person name="Bense V."/>
            <person name="Catcheside P."/>
            <person name="Chovatia M."/>
            <person name="Cooper J."/>
            <person name="Damon W."/>
            <person name="Desjardin D."/>
            <person name="Finy P."/>
            <person name="Geml J."/>
            <person name="Haridas S."/>
            <person name="Hughes K."/>
            <person name="Justo A."/>
            <person name="Karasinski D."/>
            <person name="Kautmanova I."/>
            <person name="Kiss B."/>
            <person name="Kocsube S."/>
            <person name="Kotiranta H."/>
            <person name="LaButti K.M."/>
            <person name="Lechner B.E."/>
            <person name="Liimatainen K."/>
            <person name="Lipzen A."/>
            <person name="Lukacs Z."/>
            <person name="Mihaltcheva S."/>
            <person name="Morgado L.N."/>
            <person name="Niskanen T."/>
            <person name="Noordeloos M.E."/>
            <person name="Ohm R.A."/>
            <person name="Ortiz-Santana B."/>
            <person name="Ovrebo C."/>
            <person name="Racz N."/>
            <person name="Riley R."/>
            <person name="Savchenko A."/>
            <person name="Shiryaev A."/>
            <person name="Soop K."/>
            <person name="Spirin V."/>
            <person name="Szebenyi C."/>
            <person name="Tomsovsky M."/>
            <person name="Tulloss R.E."/>
            <person name="Uehling J."/>
            <person name="Grigoriev I.V."/>
            <person name="Vagvolgyi C."/>
            <person name="Papp T."/>
            <person name="Martin F.M."/>
            <person name="Miettinen O."/>
            <person name="Hibbett D.S."/>
            <person name="Nagy L.G."/>
        </authorList>
    </citation>
    <scope>NUCLEOTIDE SEQUENCE [LARGE SCALE GENOMIC DNA]</scope>
    <source>
        <strain evidence="2 3">OMC1185</strain>
    </source>
</reference>
<proteinExistence type="predicted"/>
<sequence>MDKAFGAFGMQGHSPSPTPLSRDVNPKQLLHPAMPPQMRNQDVRKADQTGHLRPPSKTLPDMQIDNQAQASSLQPERIPQNQAQSNIGISLTRTLVESLTALKAQNAELVQQHNTMLDRQNQLQQQLDHVRCDMSQQSQHHTVPTLRGGSKAATTRRLRQKHQRMQANNGIDPEDADDEDDDPDHQQTEEERDEARDAHRWRELVDGPLTVPQQKAKLLLQRLERTKFRELTGVKKGDIWPDVDEVRNHVVDGQEVEYYTPDFDEDVTHATNTAICKRVASTVYQEVKAYKKQPGELCHPDVYFNERTIEELAKTTYRGFRDEARTQRDEERQQRKRSNQSRTRQYERRVLKLGHLKEMVPTYIERYGNDPSPILHPDILSDYASGPDAETSESKRRWKIRMGAKLGYDYKSIPKIAWAKMEFWEHIIPEWRSDEATTIVNRLHRLYLKSLDSKALKRYKAYRIIDSNRTSKIPPAISPSPWDFTISMKWWDAEGKKWKKETLNWFTRGDPEGFGSRAPARSQRDIEHDRGELQGVTF</sequence>
<feature type="compositionally biased region" description="Basic and acidic residues" evidence="1">
    <location>
        <begin position="184"/>
        <end position="198"/>
    </location>
</feature>
<dbReference type="AlphaFoldDB" id="A0A5C3N5W5"/>
<evidence type="ECO:0000313" key="2">
    <source>
        <dbReference type="EMBL" id="TFK52673.1"/>
    </source>
</evidence>
<feature type="compositionally biased region" description="Basic and acidic residues" evidence="1">
    <location>
        <begin position="41"/>
        <end position="50"/>
    </location>
</feature>
<protein>
    <submittedName>
        <fullName evidence="2">Uncharacterized protein</fullName>
    </submittedName>
</protein>
<dbReference type="EMBL" id="ML213509">
    <property type="protein sequence ID" value="TFK52673.1"/>
    <property type="molecule type" value="Genomic_DNA"/>
</dbReference>
<feature type="compositionally biased region" description="Basic residues" evidence="1">
    <location>
        <begin position="154"/>
        <end position="164"/>
    </location>
</feature>
<gene>
    <name evidence="2" type="ORF">OE88DRAFT_1807545</name>
</gene>
<feature type="region of interest" description="Disordered" evidence="1">
    <location>
        <begin position="1"/>
        <end position="62"/>
    </location>
</feature>
<evidence type="ECO:0000256" key="1">
    <source>
        <dbReference type="SAM" id="MobiDB-lite"/>
    </source>
</evidence>
<keyword evidence="3" id="KW-1185">Reference proteome</keyword>
<evidence type="ECO:0000313" key="3">
    <source>
        <dbReference type="Proteomes" id="UP000305948"/>
    </source>
</evidence>
<feature type="region of interest" description="Disordered" evidence="1">
    <location>
        <begin position="131"/>
        <end position="198"/>
    </location>
</feature>
<feature type="region of interest" description="Disordered" evidence="1">
    <location>
        <begin position="510"/>
        <end position="538"/>
    </location>
</feature>
<organism evidence="2 3">
    <name type="scientific">Heliocybe sulcata</name>
    <dbReference type="NCBI Taxonomy" id="5364"/>
    <lineage>
        <taxon>Eukaryota</taxon>
        <taxon>Fungi</taxon>
        <taxon>Dikarya</taxon>
        <taxon>Basidiomycota</taxon>
        <taxon>Agaricomycotina</taxon>
        <taxon>Agaricomycetes</taxon>
        <taxon>Gloeophyllales</taxon>
        <taxon>Gloeophyllaceae</taxon>
        <taxon>Heliocybe</taxon>
    </lineage>
</organism>
<dbReference type="OrthoDB" id="3066496at2759"/>
<feature type="compositionally biased region" description="Acidic residues" evidence="1">
    <location>
        <begin position="172"/>
        <end position="183"/>
    </location>
</feature>
<accession>A0A5C3N5W5</accession>
<dbReference type="Proteomes" id="UP000305948">
    <property type="component" value="Unassembled WGS sequence"/>
</dbReference>
<name>A0A5C3N5W5_9AGAM</name>